<dbReference type="Pfam" id="PF03372">
    <property type="entry name" value="Exo_endo_phos"/>
    <property type="match status" value="1"/>
</dbReference>
<dbReference type="SUPFAM" id="SSF56672">
    <property type="entry name" value="DNA/RNA polymerases"/>
    <property type="match status" value="1"/>
</dbReference>
<dbReference type="GO" id="GO:0003824">
    <property type="term" value="F:catalytic activity"/>
    <property type="evidence" value="ECO:0007669"/>
    <property type="project" value="InterPro"/>
</dbReference>
<dbReference type="InterPro" id="IPR036691">
    <property type="entry name" value="Endo/exonu/phosph_ase_sf"/>
</dbReference>
<comment type="caution">
    <text evidence="2">The sequence shown here is derived from an EMBL/GenBank/DDBJ whole genome shotgun (WGS) entry which is preliminary data.</text>
</comment>
<sequence length="590" mass="67197">MEELIPGRAMMLRMRWHADRFLTLLNVYAPNNHTENAQFWKQLSELFQNSNLSKPDMILGDFNIVEEAIDRLPTREDPSVAVNELRAFLEGRRVYDGWRMCEPNKKDYSFPQRGGPSCSRLDRIYANKDIMSRALAWEILTTGVPTDHRLVLASVTAAAAPYIGKGRWALPITLLSDSVFVETAIRIGETKWKKAQNNLDLGRSESANPQILFKEFKDELRSAALSETIAILSADASFDQDNEKQREVGILRDKLHGLERRRHGQVQASTTARYILNAECPSKYWSAVNKDKKPRDLFYALKTPDSSPARYITKSRDMTELARNYHDHLQYADQENRPQDDGRGDAMTTALNVINATLSKDEAAELTCALTEDEILDSIKKAGPGKAAGLDGLPYELWLTLHERWTWCTSKTKHKFNCLNFMSMLYNDIDRHGISKNTNFAEGWMCPIYKKNDKRDIANYRPITLLNSDYKVYTRAMANRLGRLASSIIHPDQAGFIPGRRITDQTQMCRVMVDYAEATEENGAIIALDQEKAYDKIQHDYLWRVLEKFGLPTAFIRRIRSLYESAATVVILNGEPSYVNMIAGMICGVS</sequence>
<protein>
    <recommendedName>
        <fullName evidence="1">Reverse transcriptase domain-containing protein</fullName>
    </recommendedName>
</protein>
<dbReference type="CDD" id="cd01650">
    <property type="entry name" value="RT_nLTR_like"/>
    <property type="match status" value="1"/>
</dbReference>
<dbReference type="Pfam" id="PF00078">
    <property type="entry name" value="RVT_1"/>
    <property type="match status" value="1"/>
</dbReference>
<dbReference type="EMBL" id="SEKV01001232">
    <property type="protein sequence ID" value="TFY51276.1"/>
    <property type="molecule type" value="Genomic_DNA"/>
</dbReference>
<dbReference type="PANTHER" id="PTHR19446">
    <property type="entry name" value="REVERSE TRANSCRIPTASES"/>
    <property type="match status" value="1"/>
</dbReference>
<gene>
    <name evidence="2" type="ORF">EVJ58_g10654</name>
</gene>
<dbReference type="SUPFAM" id="SSF56219">
    <property type="entry name" value="DNase I-like"/>
    <property type="match status" value="1"/>
</dbReference>
<dbReference type="Proteomes" id="UP000298390">
    <property type="component" value="Unassembled WGS sequence"/>
</dbReference>
<dbReference type="AlphaFoldDB" id="A0A4Y9XMG0"/>
<reference evidence="2 3" key="1">
    <citation type="submission" date="2019-01" db="EMBL/GenBank/DDBJ databases">
        <title>Genome sequencing of the rare red list fungi Fomitopsis rosea.</title>
        <authorList>
            <person name="Buettner E."/>
            <person name="Kellner H."/>
        </authorList>
    </citation>
    <scope>NUCLEOTIDE SEQUENCE [LARGE SCALE GENOMIC DNA]</scope>
    <source>
        <strain evidence="2 3">DSM 105464</strain>
    </source>
</reference>
<evidence type="ECO:0000313" key="2">
    <source>
        <dbReference type="EMBL" id="TFY51276.1"/>
    </source>
</evidence>
<feature type="domain" description="Reverse transcriptase" evidence="1">
    <location>
        <begin position="429"/>
        <end position="590"/>
    </location>
</feature>
<dbReference type="PROSITE" id="PS50878">
    <property type="entry name" value="RT_POL"/>
    <property type="match status" value="1"/>
</dbReference>
<accession>A0A4Y9XMG0</accession>
<dbReference type="InterPro" id="IPR043502">
    <property type="entry name" value="DNA/RNA_pol_sf"/>
</dbReference>
<dbReference type="InterPro" id="IPR005135">
    <property type="entry name" value="Endo/exonuclease/phosphatase"/>
</dbReference>
<evidence type="ECO:0000259" key="1">
    <source>
        <dbReference type="PROSITE" id="PS50878"/>
    </source>
</evidence>
<organism evidence="2 3">
    <name type="scientific">Rhodofomes roseus</name>
    <dbReference type="NCBI Taxonomy" id="34475"/>
    <lineage>
        <taxon>Eukaryota</taxon>
        <taxon>Fungi</taxon>
        <taxon>Dikarya</taxon>
        <taxon>Basidiomycota</taxon>
        <taxon>Agaricomycotina</taxon>
        <taxon>Agaricomycetes</taxon>
        <taxon>Polyporales</taxon>
        <taxon>Rhodofomes</taxon>
    </lineage>
</organism>
<name>A0A4Y9XMG0_9APHY</name>
<dbReference type="STRING" id="34475.A0A4Y9XMG0"/>
<dbReference type="InterPro" id="IPR000477">
    <property type="entry name" value="RT_dom"/>
</dbReference>
<evidence type="ECO:0000313" key="3">
    <source>
        <dbReference type="Proteomes" id="UP000298390"/>
    </source>
</evidence>
<proteinExistence type="predicted"/>
<dbReference type="Gene3D" id="3.60.10.10">
    <property type="entry name" value="Endonuclease/exonuclease/phosphatase"/>
    <property type="match status" value="1"/>
</dbReference>